<dbReference type="InParanoid" id="A0A5N4A5M1"/>
<evidence type="ECO:0000313" key="2">
    <source>
        <dbReference type="EMBL" id="KAB0792607.1"/>
    </source>
</evidence>
<protein>
    <submittedName>
        <fullName evidence="2">Uncharacterized protein</fullName>
    </submittedName>
</protein>
<evidence type="ECO:0000313" key="3">
    <source>
        <dbReference type="Proteomes" id="UP000327044"/>
    </source>
</evidence>
<proteinExistence type="predicted"/>
<dbReference type="EMBL" id="VVIM01000010">
    <property type="protein sequence ID" value="KAB0792607.1"/>
    <property type="molecule type" value="Genomic_DNA"/>
</dbReference>
<dbReference type="AlphaFoldDB" id="A0A5N4A5M1"/>
<comment type="caution">
    <text evidence="2">The sequence shown here is derived from an EMBL/GenBank/DDBJ whole genome shotgun (WGS) entry which is preliminary data.</text>
</comment>
<feature type="region of interest" description="Disordered" evidence="1">
    <location>
        <begin position="47"/>
        <end position="78"/>
    </location>
</feature>
<name>A0A5N4A5M1_PHOPY</name>
<dbReference type="Proteomes" id="UP000327044">
    <property type="component" value="Unassembled WGS sequence"/>
</dbReference>
<accession>A0A5N4A5M1</accession>
<reference evidence="2 3" key="1">
    <citation type="journal article" date="2018" name="Elife">
        <title>Firefly genomes illuminate parallel origins of bioluminescence in beetles.</title>
        <authorList>
            <person name="Fallon T.R."/>
            <person name="Lower S.E."/>
            <person name="Chang C.H."/>
            <person name="Bessho-Uehara M."/>
            <person name="Martin G.J."/>
            <person name="Bewick A.J."/>
            <person name="Behringer M."/>
            <person name="Debat H.J."/>
            <person name="Wong I."/>
            <person name="Day J.C."/>
            <person name="Suvorov A."/>
            <person name="Silva C.J."/>
            <person name="Stanger-Hall K.F."/>
            <person name="Hall D.W."/>
            <person name="Schmitz R.J."/>
            <person name="Nelson D.R."/>
            <person name="Lewis S.M."/>
            <person name="Shigenobu S."/>
            <person name="Bybee S.M."/>
            <person name="Larracuente A.M."/>
            <person name="Oba Y."/>
            <person name="Weng J.K."/>
        </authorList>
    </citation>
    <scope>NUCLEOTIDE SEQUENCE [LARGE SCALE GENOMIC DNA]</scope>
    <source>
        <strain evidence="2">1611_PpyrPB1</strain>
        <tissue evidence="2">Whole body</tissue>
    </source>
</reference>
<sequence>MDPPPHKRPRMGLLPQTQPQLGLNNLEDWRSIQRVLNLGAPTFRSQSPVFHQPKIKQQIPEVSSTTSNSWPDTSDSPAVPVKDLSLPVDTAKEKGLTITISKAAHNCLRVAEGAYFRQLITQHLGVVVLFINPNAGHFVSCKLDGRPENLESAKAAVQNFCEIAVLTKHELKQRTGFVTSFTDLEVVAKNLNVINDSNVCWFYKAHNQYDRILELVDGIKDCNTDDQFRQSEAEIMSRYRKLNTIIISQLQNGKDKRHMEILQKCAEFERGEVETSFNYVFNSNRRIFPDYDDVLTQLMHKQSSVVNDFHEKLQLEQLKRKCLSMCQMCGWNVDRVNVVDQYSKIIINNYQNDDIRSFQGTFQELHKRYVDLRKRGKVLCKSKPSKKTRRRNRKRKTEQ</sequence>
<feature type="region of interest" description="Disordered" evidence="1">
    <location>
        <begin position="380"/>
        <end position="399"/>
    </location>
</feature>
<gene>
    <name evidence="2" type="ORF">PPYR_14566</name>
</gene>
<feature type="compositionally biased region" description="Polar residues" evidence="1">
    <location>
        <begin position="60"/>
        <end position="76"/>
    </location>
</feature>
<organism evidence="2 3">
    <name type="scientific">Photinus pyralis</name>
    <name type="common">Common eastern firefly</name>
    <name type="synonym">Lampyris pyralis</name>
    <dbReference type="NCBI Taxonomy" id="7054"/>
    <lineage>
        <taxon>Eukaryota</taxon>
        <taxon>Metazoa</taxon>
        <taxon>Ecdysozoa</taxon>
        <taxon>Arthropoda</taxon>
        <taxon>Hexapoda</taxon>
        <taxon>Insecta</taxon>
        <taxon>Pterygota</taxon>
        <taxon>Neoptera</taxon>
        <taxon>Endopterygota</taxon>
        <taxon>Coleoptera</taxon>
        <taxon>Polyphaga</taxon>
        <taxon>Elateriformia</taxon>
        <taxon>Elateroidea</taxon>
        <taxon>Lampyridae</taxon>
        <taxon>Lampyrinae</taxon>
        <taxon>Photinus</taxon>
    </lineage>
</organism>
<evidence type="ECO:0000256" key="1">
    <source>
        <dbReference type="SAM" id="MobiDB-lite"/>
    </source>
</evidence>
<keyword evidence="3" id="KW-1185">Reference proteome</keyword>